<evidence type="ECO:0000313" key="2">
    <source>
        <dbReference type="EMBL" id="OGD97431.1"/>
    </source>
</evidence>
<protein>
    <recommendedName>
        <fullName evidence="1">AAA+ ATPase domain-containing protein</fullName>
    </recommendedName>
</protein>
<dbReference type="GO" id="GO:0004252">
    <property type="term" value="F:serine-type endopeptidase activity"/>
    <property type="evidence" value="ECO:0007669"/>
    <property type="project" value="InterPro"/>
</dbReference>
<dbReference type="AlphaFoldDB" id="A0A1F5H005"/>
<dbReference type="Gene3D" id="1.10.8.60">
    <property type="match status" value="1"/>
</dbReference>
<reference evidence="2 3" key="1">
    <citation type="journal article" date="2016" name="Nat. Commun.">
        <title>Thousands of microbial genomes shed light on interconnected biogeochemical processes in an aquifer system.</title>
        <authorList>
            <person name="Anantharaman K."/>
            <person name="Brown C.T."/>
            <person name="Hug L.A."/>
            <person name="Sharon I."/>
            <person name="Castelle C.J."/>
            <person name="Probst A.J."/>
            <person name="Thomas B.C."/>
            <person name="Singh A."/>
            <person name="Wilkins M.J."/>
            <person name="Karaoz U."/>
            <person name="Brodie E.L."/>
            <person name="Williams K.H."/>
            <person name="Hubbard S.S."/>
            <person name="Banfield J.F."/>
        </authorList>
    </citation>
    <scope>NUCLEOTIDE SEQUENCE [LARGE SCALE GENOMIC DNA]</scope>
</reference>
<sequence length="359" mass="40425">MTSSSAQFEDIKLLEEKLKRGNLPQELYNKANAAIERLVRLTNSSAYSQEYDQVSRFLDWITSLPWNKRSLDILSLENAKKTLDTNHYGLEYIKERVLEYISVIILKSNENTSKTEKIPQQLGQKAPALLLVGLVGTGKTTMAYSIAQALGRKFGRIPMGGMGDALQLRGRSKAYPDAEPGQIMKVLRRVETANPVILLDEIDRVTDNAKADIMGVLVELLDPEQNSRFLDHYIDFPFDLSEVFFIATANNTAGIATAVLDRLEFIEMPSYSDEQKIIIAKNYLLPRAIAATGLSNEDLEFEGEIWQQIVRPLGFDAGMRTLDRTINGICRKVAKLKVAGNFNKITLTEDNMKKYIPVW</sequence>
<dbReference type="InterPro" id="IPR027065">
    <property type="entry name" value="Lon_Prtase"/>
</dbReference>
<dbReference type="SMART" id="SM00382">
    <property type="entry name" value="AAA"/>
    <property type="match status" value="1"/>
</dbReference>
<dbReference type="InterPro" id="IPR003959">
    <property type="entry name" value="ATPase_AAA_core"/>
</dbReference>
<dbReference type="Pfam" id="PF22667">
    <property type="entry name" value="Lon_lid"/>
    <property type="match status" value="1"/>
</dbReference>
<dbReference type="GO" id="GO:0016887">
    <property type="term" value="F:ATP hydrolysis activity"/>
    <property type="evidence" value="ECO:0007669"/>
    <property type="project" value="InterPro"/>
</dbReference>
<dbReference type="Gene3D" id="1.20.5.5270">
    <property type="match status" value="1"/>
</dbReference>
<feature type="domain" description="AAA+ ATPase" evidence="1">
    <location>
        <begin position="125"/>
        <end position="273"/>
    </location>
</feature>
<evidence type="ECO:0000259" key="1">
    <source>
        <dbReference type="SMART" id="SM00382"/>
    </source>
</evidence>
<dbReference type="EMBL" id="MFBJ01000005">
    <property type="protein sequence ID" value="OGD97431.1"/>
    <property type="molecule type" value="Genomic_DNA"/>
</dbReference>
<dbReference type="PANTHER" id="PTHR43718:SF2">
    <property type="entry name" value="LON PROTEASE HOMOLOG, MITOCHONDRIAL"/>
    <property type="match status" value="1"/>
</dbReference>
<dbReference type="GO" id="GO:0004176">
    <property type="term" value="F:ATP-dependent peptidase activity"/>
    <property type="evidence" value="ECO:0007669"/>
    <property type="project" value="InterPro"/>
</dbReference>
<dbReference type="InterPro" id="IPR003593">
    <property type="entry name" value="AAA+_ATPase"/>
</dbReference>
<name>A0A1F5H005_9BACT</name>
<dbReference type="GO" id="GO:0051131">
    <property type="term" value="P:chaperone-mediated protein complex assembly"/>
    <property type="evidence" value="ECO:0007669"/>
    <property type="project" value="TreeGrafter"/>
</dbReference>
<dbReference type="GO" id="GO:0007005">
    <property type="term" value="P:mitochondrion organization"/>
    <property type="evidence" value="ECO:0007669"/>
    <property type="project" value="TreeGrafter"/>
</dbReference>
<accession>A0A1F5H005</accession>
<dbReference type="SUPFAM" id="SSF52540">
    <property type="entry name" value="P-loop containing nucleoside triphosphate hydrolases"/>
    <property type="match status" value="1"/>
</dbReference>
<dbReference type="InterPro" id="IPR054594">
    <property type="entry name" value="Lon_lid"/>
</dbReference>
<dbReference type="Proteomes" id="UP000176666">
    <property type="component" value="Unassembled WGS sequence"/>
</dbReference>
<dbReference type="InterPro" id="IPR027417">
    <property type="entry name" value="P-loop_NTPase"/>
</dbReference>
<dbReference type="Gene3D" id="3.40.50.300">
    <property type="entry name" value="P-loop containing nucleotide triphosphate hydrolases"/>
    <property type="match status" value="1"/>
</dbReference>
<dbReference type="GO" id="GO:0005524">
    <property type="term" value="F:ATP binding"/>
    <property type="evidence" value="ECO:0007669"/>
    <property type="project" value="InterPro"/>
</dbReference>
<evidence type="ECO:0000313" key="3">
    <source>
        <dbReference type="Proteomes" id="UP000176666"/>
    </source>
</evidence>
<comment type="caution">
    <text evidence="2">The sequence shown here is derived from an EMBL/GenBank/DDBJ whole genome shotgun (WGS) entry which is preliminary data.</text>
</comment>
<proteinExistence type="predicted"/>
<dbReference type="GO" id="GO:0003697">
    <property type="term" value="F:single-stranded DNA binding"/>
    <property type="evidence" value="ECO:0007669"/>
    <property type="project" value="TreeGrafter"/>
</dbReference>
<organism evidence="2 3">
    <name type="scientific">Candidatus Curtissbacteria bacterium RIFCSPHIGHO2_12_FULL_38_9b</name>
    <dbReference type="NCBI Taxonomy" id="1797720"/>
    <lineage>
        <taxon>Bacteria</taxon>
        <taxon>Candidatus Curtissiibacteriota</taxon>
    </lineage>
</organism>
<gene>
    <name evidence="2" type="ORF">A3F02_01310</name>
</gene>
<dbReference type="GO" id="GO:0006515">
    <property type="term" value="P:protein quality control for misfolded or incompletely synthesized proteins"/>
    <property type="evidence" value="ECO:0007669"/>
    <property type="project" value="TreeGrafter"/>
</dbReference>
<dbReference type="PANTHER" id="PTHR43718">
    <property type="entry name" value="LON PROTEASE"/>
    <property type="match status" value="1"/>
</dbReference>
<dbReference type="Pfam" id="PF00004">
    <property type="entry name" value="AAA"/>
    <property type="match status" value="1"/>
</dbReference>